<gene>
    <name evidence="1" type="ORF">L6164_019928</name>
</gene>
<name>A0ACB9MY54_BAUVA</name>
<proteinExistence type="predicted"/>
<reference evidence="1 2" key="1">
    <citation type="journal article" date="2022" name="DNA Res.">
        <title>Chromosomal-level genome assembly of the orchid tree Bauhinia variegata (Leguminosae; Cercidoideae) supports the allotetraploid origin hypothesis of Bauhinia.</title>
        <authorList>
            <person name="Zhong Y."/>
            <person name="Chen Y."/>
            <person name="Zheng D."/>
            <person name="Pang J."/>
            <person name="Liu Y."/>
            <person name="Luo S."/>
            <person name="Meng S."/>
            <person name="Qian L."/>
            <person name="Wei D."/>
            <person name="Dai S."/>
            <person name="Zhou R."/>
        </authorList>
    </citation>
    <scope>NUCLEOTIDE SEQUENCE [LARGE SCALE GENOMIC DNA]</scope>
    <source>
        <strain evidence="1">BV-YZ2020</strain>
    </source>
</reference>
<organism evidence="1 2">
    <name type="scientific">Bauhinia variegata</name>
    <name type="common">Purple orchid tree</name>
    <name type="synonym">Phanera variegata</name>
    <dbReference type="NCBI Taxonomy" id="167791"/>
    <lineage>
        <taxon>Eukaryota</taxon>
        <taxon>Viridiplantae</taxon>
        <taxon>Streptophyta</taxon>
        <taxon>Embryophyta</taxon>
        <taxon>Tracheophyta</taxon>
        <taxon>Spermatophyta</taxon>
        <taxon>Magnoliopsida</taxon>
        <taxon>eudicotyledons</taxon>
        <taxon>Gunneridae</taxon>
        <taxon>Pentapetalae</taxon>
        <taxon>rosids</taxon>
        <taxon>fabids</taxon>
        <taxon>Fabales</taxon>
        <taxon>Fabaceae</taxon>
        <taxon>Cercidoideae</taxon>
        <taxon>Cercideae</taxon>
        <taxon>Bauhiniinae</taxon>
        <taxon>Bauhinia</taxon>
    </lineage>
</organism>
<evidence type="ECO:0000313" key="2">
    <source>
        <dbReference type="Proteomes" id="UP000828941"/>
    </source>
</evidence>
<comment type="caution">
    <text evidence="1">The sequence shown here is derived from an EMBL/GenBank/DDBJ whole genome shotgun (WGS) entry which is preliminary data.</text>
</comment>
<protein>
    <submittedName>
        <fullName evidence="1">Uncharacterized protein</fullName>
    </submittedName>
</protein>
<accession>A0ACB9MY54</accession>
<keyword evidence="2" id="KW-1185">Reference proteome</keyword>
<dbReference type="EMBL" id="CM039433">
    <property type="protein sequence ID" value="KAI4327470.1"/>
    <property type="molecule type" value="Genomic_DNA"/>
</dbReference>
<sequence>MGLQAISKYLAILLALFVLHEALSAHGRQIKTMNNQQSSVNQYTVGPKDSLQPTTKYHVSGFGDDVNAFRPTTPGNSPGVGHKIFAGQETKLHVHSPDADSVTERFKNGLRTTEPGHSPGVGHVRENINGGPN</sequence>
<dbReference type="Proteomes" id="UP000828941">
    <property type="component" value="Chromosome 8"/>
</dbReference>
<evidence type="ECO:0000313" key="1">
    <source>
        <dbReference type="EMBL" id="KAI4327470.1"/>
    </source>
</evidence>